<dbReference type="Gene3D" id="1.10.260.40">
    <property type="entry name" value="lambda repressor-like DNA-binding domains"/>
    <property type="match status" value="1"/>
</dbReference>
<dbReference type="OrthoDB" id="47944at2"/>
<dbReference type="PROSITE" id="PS50932">
    <property type="entry name" value="HTH_LACI_2"/>
    <property type="match status" value="1"/>
</dbReference>
<dbReference type="SUPFAM" id="SSF47413">
    <property type="entry name" value="lambda repressor-like DNA-binding domains"/>
    <property type="match status" value="1"/>
</dbReference>
<dbReference type="GO" id="GO:0003700">
    <property type="term" value="F:DNA-binding transcription factor activity"/>
    <property type="evidence" value="ECO:0007669"/>
    <property type="project" value="TreeGrafter"/>
</dbReference>
<dbReference type="PANTHER" id="PTHR30146:SF154">
    <property type="entry name" value="TRANSCRIPTION REGULATOR, MEMBER OF GALR FAMILY"/>
    <property type="match status" value="1"/>
</dbReference>
<dbReference type="STRING" id="443254.Marpi_2058"/>
<organism evidence="5 6">
    <name type="scientific">Marinitoga piezophila (strain DSM 14283 / JCM 11233 / KA3)</name>
    <dbReference type="NCBI Taxonomy" id="443254"/>
    <lineage>
        <taxon>Bacteria</taxon>
        <taxon>Thermotogati</taxon>
        <taxon>Thermotogota</taxon>
        <taxon>Thermotogae</taxon>
        <taxon>Petrotogales</taxon>
        <taxon>Petrotogaceae</taxon>
        <taxon>Marinitoga</taxon>
    </lineage>
</organism>
<dbReference type="EMBL" id="CP003257">
    <property type="protein sequence ID" value="AEX86433.1"/>
    <property type="molecule type" value="Genomic_DNA"/>
</dbReference>
<keyword evidence="6" id="KW-1185">Reference proteome</keyword>
<sequence length="334" mass="38440">MGKRYVTIKDIAKVANVSINTVSRALNNKPDINEETKKKILKIADELGYVKNATASSLRNRKTKTIGVIFKDITNPFFVEVLKGIEKATKENDYSLILIDVEKNYEVEKKALKLMFEKRVDGILISPVRNQKQKSDKFQALVNLNIPYVIVGDHFEGMDADEIYADDFKGGYLATKHLIENGKKKILFLDVYNHNFVSYSRFSGYKKALKEYNIRFSKKMVYTIEEDMIAAYEKINELIKEKVDFDGIFCFNDILAYGALKALREHNINVPEKVAVVGYDDIIYSSIIDLTTIKIPKFELGFKAFNLLLEKINNKRHKPEKIILDIDLIKRKTT</sequence>
<evidence type="ECO:0000313" key="5">
    <source>
        <dbReference type="EMBL" id="AEX86433.1"/>
    </source>
</evidence>
<gene>
    <name evidence="5" type="ordered locus">Marpi_2058</name>
</gene>
<dbReference type="Proteomes" id="UP000007161">
    <property type="component" value="Chromosome"/>
</dbReference>
<dbReference type="HOGENOM" id="CLU_037628_6_1_0"/>
<evidence type="ECO:0000256" key="2">
    <source>
        <dbReference type="ARBA" id="ARBA00023125"/>
    </source>
</evidence>
<keyword evidence="1" id="KW-0805">Transcription regulation</keyword>
<dbReference type="InterPro" id="IPR028082">
    <property type="entry name" value="Peripla_BP_I"/>
</dbReference>
<dbReference type="PROSITE" id="PS00356">
    <property type="entry name" value="HTH_LACI_1"/>
    <property type="match status" value="1"/>
</dbReference>
<dbReference type="RefSeq" id="WP_014297503.1">
    <property type="nucleotide sequence ID" value="NC_016751.1"/>
</dbReference>
<proteinExistence type="predicted"/>
<dbReference type="InterPro" id="IPR000843">
    <property type="entry name" value="HTH_LacI"/>
</dbReference>
<reference evidence="6" key="2">
    <citation type="submission" date="2012-01" db="EMBL/GenBank/DDBJ databases">
        <title>Complete sequence of chromosome of Marinitoga piezophila KA3.</title>
        <authorList>
            <person name="Lucas S."/>
            <person name="Han J."/>
            <person name="Lapidus A."/>
            <person name="Cheng J.-F."/>
            <person name="Goodwin L."/>
            <person name="Pitluck S."/>
            <person name="Peters L."/>
            <person name="Mikhailova N."/>
            <person name="Teshima H."/>
            <person name="Detter J.C."/>
            <person name="Han C."/>
            <person name="Tapia R."/>
            <person name="Land M."/>
            <person name="Hauser L."/>
            <person name="Kyrpides N."/>
            <person name="Ivanova N."/>
            <person name="Pagani I."/>
            <person name="Jebbar M."/>
            <person name="Vannier P."/>
            <person name="Oger P."/>
            <person name="Cario A."/>
            <person name="Bartlett D."/>
            <person name="Noll K.M."/>
            <person name="Woyke T."/>
        </authorList>
    </citation>
    <scope>NUCLEOTIDE SEQUENCE [LARGE SCALE GENOMIC DNA]</scope>
    <source>
        <strain evidence="6">DSM 14283 / JCM 11233 / KA3</strain>
    </source>
</reference>
<dbReference type="KEGG" id="mpz:Marpi_2058"/>
<dbReference type="SUPFAM" id="SSF53822">
    <property type="entry name" value="Periplasmic binding protein-like I"/>
    <property type="match status" value="1"/>
</dbReference>
<dbReference type="CDD" id="cd01392">
    <property type="entry name" value="HTH_LacI"/>
    <property type="match status" value="1"/>
</dbReference>
<protein>
    <submittedName>
        <fullName evidence="5">Transcriptional regulator</fullName>
    </submittedName>
</protein>
<dbReference type="SMART" id="SM00354">
    <property type="entry name" value="HTH_LACI"/>
    <property type="match status" value="1"/>
</dbReference>
<evidence type="ECO:0000256" key="3">
    <source>
        <dbReference type="ARBA" id="ARBA00023163"/>
    </source>
</evidence>
<evidence type="ECO:0000313" key="6">
    <source>
        <dbReference type="Proteomes" id="UP000007161"/>
    </source>
</evidence>
<name>H2J763_MARPK</name>
<evidence type="ECO:0000256" key="1">
    <source>
        <dbReference type="ARBA" id="ARBA00023015"/>
    </source>
</evidence>
<dbReference type="PRINTS" id="PR00036">
    <property type="entry name" value="HTHLACI"/>
</dbReference>
<dbReference type="PANTHER" id="PTHR30146">
    <property type="entry name" value="LACI-RELATED TRANSCRIPTIONAL REPRESSOR"/>
    <property type="match status" value="1"/>
</dbReference>
<keyword evidence="3" id="KW-0804">Transcription</keyword>
<dbReference type="eggNOG" id="COG1609">
    <property type="taxonomic scope" value="Bacteria"/>
</dbReference>
<evidence type="ECO:0000259" key="4">
    <source>
        <dbReference type="PROSITE" id="PS50932"/>
    </source>
</evidence>
<reference evidence="5 6" key="1">
    <citation type="journal article" date="2012" name="J. Bacteriol.">
        <title>Complete Genome Sequence of the Thermophilic, Piezophilic, Heterotrophic Bacterium Marinitoga piezophila KA3.</title>
        <authorList>
            <person name="Lucas S."/>
            <person name="Han J."/>
            <person name="Lapidus A."/>
            <person name="Cheng J.F."/>
            <person name="Goodwin L.A."/>
            <person name="Pitluck S."/>
            <person name="Peters L."/>
            <person name="Mikhailova N."/>
            <person name="Teshima H."/>
            <person name="Detter J.C."/>
            <person name="Han C."/>
            <person name="Tapia R."/>
            <person name="Land M."/>
            <person name="Hauser L."/>
            <person name="Kyrpides N.C."/>
            <person name="Ivanova N."/>
            <person name="Pagani I."/>
            <person name="Vannier P."/>
            <person name="Oger P."/>
            <person name="Bartlett D.H."/>
            <person name="Noll K.M."/>
            <person name="Woyke T."/>
            <person name="Jebbar M."/>
        </authorList>
    </citation>
    <scope>NUCLEOTIDE SEQUENCE [LARGE SCALE GENOMIC DNA]</scope>
    <source>
        <strain evidence="6">DSM 14283 / JCM 11233 / KA3</strain>
    </source>
</reference>
<dbReference type="GO" id="GO:0000976">
    <property type="term" value="F:transcription cis-regulatory region binding"/>
    <property type="evidence" value="ECO:0007669"/>
    <property type="project" value="TreeGrafter"/>
</dbReference>
<dbReference type="CDD" id="cd06267">
    <property type="entry name" value="PBP1_LacI_sugar_binding-like"/>
    <property type="match status" value="1"/>
</dbReference>
<dbReference type="Pfam" id="PF00532">
    <property type="entry name" value="Peripla_BP_1"/>
    <property type="match status" value="1"/>
</dbReference>
<feature type="domain" description="HTH lacI-type" evidence="4">
    <location>
        <begin position="6"/>
        <end position="60"/>
    </location>
</feature>
<dbReference type="AlphaFoldDB" id="H2J763"/>
<keyword evidence="2" id="KW-0238">DNA-binding</keyword>
<dbReference type="Pfam" id="PF00356">
    <property type="entry name" value="LacI"/>
    <property type="match status" value="1"/>
</dbReference>
<dbReference type="Gene3D" id="3.40.50.2300">
    <property type="match status" value="2"/>
</dbReference>
<dbReference type="InterPro" id="IPR010982">
    <property type="entry name" value="Lambda_DNA-bd_dom_sf"/>
</dbReference>
<accession>H2J763</accession>
<dbReference type="InterPro" id="IPR001761">
    <property type="entry name" value="Peripla_BP/Lac1_sug-bd_dom"/>
</dbReference>